<proteinExistence type="predicted"/>
<dbReference type="Gene3D" id="2.60.120.920">
    <property type="match status" value="2"/>
</dbReference>
<sequence length="610" mass="68116">MGSVQLEDLQLLQKHYLSNQSRQQHNNSSSTTSSDNSSFELFDDGHSENVSAEKISNEKKEAMLNDDDNEMSTKMAKHLHSMNDEVVVDQPAHQQQRNNSSSTTTSSSACFEVVDGEQTENAENARDEKVAAAGREAMGDDNGTATKMAKDSHSVVWYKVAQRAIDELFLIQPKNRWNVNDCHTKLFVVQPDGATVQRHEKHLCPASVRAEMMIPRHSSGIFYFEVNIVKLSNWCCVGFAPASMPLDTEFVGFVTNSYSYKSDGTFWGHNVFGCGYFWDAPNIIAEKGTFTAGDVVGCGVNLATRQIIYTLNGQRLDTDNLLVYTTDLYPCISLMAPGDTLEANFGPNFCYELGEEYAPHDVGTENDEKSEQNDGDGHSNLDDVDTANDEKLEQNDRDDGHNFEQLEQQEEPFLFLVCPKNRWNTFGCPSDLFVIQPDCHTVYRRGNESRYSVCSVRAESMMPRHHCGIFYYEVTILEMGAKIHVGLAPKSMPLGLNECVGSQQNAYSFDSDGTFWGHNVRGCKFSKDGTLAGPYVTEKGTFTAGDVVGCGVNLATRQIIYTLNGQKLQTTNLRVHQSDLYPFVSLMDCADTVMANFGPRFKYNLEEELQ</sequence>
<evidence type="ECO:0000256" key="1">
    <source>
        <dbReference type="SAM" id="MobiDB-lite"/>
    </source>
</evidence>
<dbReference type="CDD" id="cd12885">
    <property type="entry name" value="SPRY_RanBP_like"/>
    <property type="match status" value="2"/>
</dbReference>
<accession>A0A914HU54</accession>
<protein>
    <submittedName>
        <fullName evidence="4">B30.2/SPRY domain-containing protein</fullName>
    </submittedName>
</protein>
<reference evidence="4" key="1">
    <citation type="submission" date="2022-11" db="UniProtKB">
        <authorList>
            <consortium name="WormBaseParasite"/>
        </authorList>
    </citation>
    <scope>IDENTIFICATION</scope>
</reference>
<feature type="region of interest" description="Disordered" evidence="1">
    <location>
        <begin position="15"/>
        <end position="64"/>
    </location>
</feature>
<dbReference type="SMART" id="SM00449">
    <property type="entry name" value="SPRY"/>
    <property type="match status" value="2"/>
</dbReference>
<evidence type="ECO:0000313" key="3">
    <source>
        <dbReference type="Proteomes" id="UP000887572"/>
    </source>
</evidence>
<dbReference type="Pfam" id="PF00622">
    <property type="entry name" value="SPRY"/>
    <property type="match status" value="2"/>
</dbReference>
<dbReference type="PANTHER" id="PTHR12864">
    <property type="entry name" value="RAN BINDING PROTEIN 9-RELATED"/>
    <property type="match status" value="1"/>
</dbReference>
<dbReference type="WBParaSite" id="Gr19_v10_g4700.t1">
    <property type="protein sequence ID" value="Gr19_v10_g4700.t1"/>
    <property type="gene ID" value="Gr19_v10_g4700"/>
</dbReference>
<dbReference type="InterPro" id="IPR013320">
    <property type="entry name" value="ConA-like_dom_sf"/>
</dbReference>
<keyword evidence="3" id="KW-1185">Reference proteome</keyword>
<dbReference type="InterPro" id="IPR001870">
    <property type="entry name" value="B30.2/SPRY"/>
</dbReference>
<feature type="region of interest" description="Disordered" evidence="1">
    <location>
        <begin position="360"/>
        <end position="385"/>
    </location>
</feature>
<feature type="compositionally biased region" description="Basic and acidic residues" evidence="1">
    <location>
        <begin position="360"/>
        <end position="381"/>
    </location>
</feature>
<dbReference type="InterPro" id="IPR050618">
    <property type="entry name" value="Ubq-SigPath_Reg"/>
</dbReference>
<dbReference type="AlphaFoldDB" id="A0A914HU54"/>
<name>A0A914HU54_GLORO</name>
<dbReference type="Proteomes" id="UP000887572">
    <property type="component" value="Unplaced"/>
</dbReference>
<evidence type="ECO:0000259" key="2">
    <source>
        <dbReference type="PROSITE" id="PS50188"/>
    </source>
</evidence>
<feature type="compositionally biased region" description="Low complexity" evidence="1">
    <location>
        <begin position="18"/>
        <end position="38"/>
    </location>
</feature>
<dbReference type="SUPFAM" id="SSF49899">
    <property type="entry name" value="Concanavalin A-like lectins/glucanases"/>
    <property type="match status" value="2"/>
</dbReference>
<feature type="domain" description="B30.2/SPRY" evidence="2">
    <location>
        <begin position="155"/>
        <end position="350"/>
    </location>
</feature>
<dbReference type="InterPro" id="IPR003877">
    <property type="entry name" value="SPRY_dom"/>
</dbReference>
<dbReference type="InterPro" id="IPR043136">
    <property type="entry name" value="B30.2/SPRY_sf"/>
</dbReference>
<feature type="domain" description="B30.2/SPRY" evidence="2">
    <location>
        <begin position="395"/>
        <end position="602"/>
    </location>
</feature>
<dbReference type="InterPro" id="IPR044736">
    <property type="entry name" value="Gid1/RanBPM/SPLA_SPRY"/>
</dbReference>
<dbReference type="PROSITE" id="PS50188">
    <property type="entry name" value="B302_SPRY"/>
    <property type="match status" value="2"/>
</dbReference>
<organism evidence="3 4">
    <name type="scientific">Globodera rostochiensis</name>
    <name type="common">Golden nematode worm</name>
    <name type="synonym">Heterodera rostochiensis</name>
    <dbReference type="NCBI Taxonomy" id="31243"/>
    <lineage>
        <taxon>Eukaryota</taxon>
        <taxon>Metazoa</taxon>
        <taxon>Ecdysozoa</taxon>
        <taxon>Nematoda</taxon>
        <taxon>Chromadorea</taxon>
        <taxon>Rhabditida</taxon>
        <taxon>Tylenchina</taxon>
        <taxon>Tylenchomorpha</taxon>
        <taxon>Tylenchoidea</taxon>
        <taxon>Heteroderidae</taxon>
        <taxon>Heteroderinae</taxon>
        <taxon>Globodera</taxon>
    </lineage>
</organism>
<evidence type="ECO:0000313" key="4">
    <source>
        <dbReference type="WBParaSite" id="Gr19_v10_g4700.t1"/>
    </source>
</evidence>